<comment type="subcellular location">
    <subcellularLocation>
        <location evidence="1">Membrane</location>
        <topology evidence="1">Multi-pass membrane protein</topology>
    </subcellularLocation>
</comment>
<name>A0A833X1P9_JUGRE</name>
<gene>
    <name evidence="8" type="ORF">F2P56_025638</name>
</gene>
<keyword evidence="3" id="KW-0812">Transmembrane</keyword>
<dbReference type="PANTHER" id="PTHR11266:SF88">
    <property type="entry name" value="PROTEIN SYM1-LIKE"/>
    <property type="match status" value="1"/>
</dbReference>
<comment type="caution">
    <text evidence="8">The sequence shown here is derived from an EMBL/GenBank/DDBJ whole genome shotgun (WGS) entry which is preliminary data.</text>
</comment>
<keyword evidence="5" id="KW-0472">Membrane</keyword>
<sequence>MDHFFRDCNFLGRKKQKNRRNPNRFRLATLHRAEMGGNFIRNVCGYETRLCVAYVDQITAEAQSLTKHQHWRAYARFPSQFSKIKGPRTSSSHPWSFSSSTSSSSSSSPSYSKAGFVGWYLSKLESRPLITKSISSCLIYTAADLTSQMITLPPLGSFDTVRTLRMAAYGLLILGPSQHLWFNFLSKVLPKRDLLTTLKKIIMGQTIYGPAITTIFFSYNAGLQGESGQEIVARLKRDLLPTFKSGVLFWPICDFFTFKFVPVHLQPLMNSSCSYVWTIYLTYMASLKKVGAD</sequence>
<dbReference type="Gramene" id="Jr11_23400_p1">
    <property type="protein sequence ID" value="cds.Jr11_23400_p1"/>
    <property type="gene ID" value="Jr11_23400"/>
</dbReference>
<dbReference type="Proteomes" id="UP000619265">
    <property type="component" value="Unassembled WGS sequence"/>
</dbReference>
<evidence type="ECO:0000256" key="2">
    <source>
        <dbReference type="ARBA" id="ARBA00006824"/>
    </source>
</evidence>
<evidence type="ECO:0000313" key="8">
    <source>
        <dbReference type="EMBL" id="KAF5456127.1"/>
    </source>
</evidence>
<evidence type="ECO:0000256" key="3">
    <source>
        <dbReference type="ARBA" id="ARBA00022692"/>
    </source>
</evidence>
<proteinExistence type="inferred from homology"/>
<evidence type="ECO:0000256" key="1">
    <source>
        <dbReference type="ARBA" id="ARBA00004141"/>
    </source>
</evidence>
<reference evidence="8" key="2">
    <citation type="submission" date="2020-03" db="EMBL/GenBank/DDBJ databases">
        <title>Walnut 2.0.</title>
        <authorList>
            <person name="Marrano A."/>
            <person name="Britton M."/>
            <person name="Zimin A.V."/>
            <person name="Zaini P.A."/>
            <person name="Workman R."/>
            <person name="Puiu D."/>
            <person name="Bianco L."/>
            <person name="Allen B.J."/>
            <person name="Troggio M."/>
            <person name="Leslie C.A."/>
            <person name="Timp W."/>
            <person name="Dendekar A."/>
            <person name="Salzberg S.L."/>
            <person name="Neale D.B."/>
        </authorList>
    </citation>
    <scope>NUCLEOTIDE SEQUENCE</scope>
    <source>
        <tissue evidence="8">Leaves</tissue>
    </source>
</reference>
<dbReference type="GO" id="GO:0016020">
    <property type="term" value="C:membrane"/>
    <property type="evidence" value="ECO:0007669"/>
    <property type="project" value="UniProtKB-SubCell"/>
</dbReference>
<dbReference type="Pfam" id="PF04117">
    <property type="entry name" value="Mpv17_PMP22"/>
    <property type="match status" value="1"/>
</dbReference>
<organism evidence="8 9">
    <name type="scientific">Juglans regia</name>
    <name type="common">English walnut</name>
    <dbReference type="NCBI Taxonomy" id="51240"/>
    <lineage>
        <taxon>Eukaryota</taxon>
        <taxon>Viridiplantae</taxon>
        <taxon>Streptophyta</taxon>
        <taxon>Embryophyta</taxon>
        <taxon>Tracheophyta</taxon>
        <taxon>Spermatophyta</taxon>
        <taxon>Magnoliopsida</taxon>
        <taxon>eudicotyledons</taxon>
        <taxon>Gunneridae</taxon>
        <taxon>Pentapetalae</taxon>
        <taxon>rosids</taxon>
        <taxon>fabids</taxon>
        <taxon>Fagales</taxon>
        <taxon>Juglandaceae</taxon>
        <taxon>Juglans</taxon>
    </lineage>
</organism>
<dbReference type="AlphaFoldDB" id="A0A833X1P9"/>
<dbReference type="InterPro" id="IPR007248">
    <property type="entry name" value="Mpv17_PMP22"/>
</dbReference>
<comment type="similarity">
    <text evidence="2 6">Belongs to the peroxisomal membrane protein PXMP2/4 family.</text>
</comment>
<keyword evidence="4" id="KW-1133">Transmembrane helix</keyword>
<accession>A0A833X1P9</accession>
<evidence type="ECO:0000256" key="6">
    <source>
        <dbReference type="RuleBase" id="RU363053"/>
    </source>
</evidence>
<feature type="compositionally biased region" description="Low complexity" evidence="7">
    <location>
        <begin position="90"/>
        <end position="111"/>
    </location>
</feature>
<dbReference type="PANTHER" id="PTHR11266">
    <property type="entry name" value="PEROXISOMAL MEMBRANE PROTEIN 2, PXMP2 MPV17"/>
    <property type="match status" value="1"/>
</dbReference>
<protein>
    <recommendedName>
        <fullName evidence="10">PXMP2/4 family protein 4-like</fullName>
    </recommendedName>
</protein>
<evidence type="ECO:0000313" key="9">
    <source>
        <dbReference type="Proteomes" id="UP000619265"/>
    </source>
</evidence>
<feature type="region of interest" description="Disordered" evidence="7">
    <location>
        <begin position="84"/>
        <end position="111"/>
    </location>
</feature>
<reference evidence="8" key="1">
    <citation type="submission" date="2015-10" db="EMBL/GenBank/DDBJ databases">
        <authorList>
            <person name="Martinez-Garcia P.J."/>
            <person name="Crepeau M.W."/>
            <person name="Puiu D."/>
            <person name="Gonzalez-Ibeas D."/>
            <person name="Whalen J."/>
            <person name="Stevens K."/>
            <person name="Paul R."/>
            <person name="Butterfield T."/>
            <person name="Britton M."/>
            <person name="Reagan R."/>
            <person name="Chakraborty S."/>
            <person name="Walawage S.L."/>
            <person name="Vasquez-Gross H.A."/>
            <person name="Cardeno C."/>
            <person name="Famula R."/>
            <person name="Pratt K."/>
            <person name="Kuruganti S."/>
            <person name="Aradhya M.K."/>
            <person name="Leslie C.A."/>
            <person name="Dandekar A.M."/>
            <person name="Salzberg S.L."/>
            <person name="Wegrzyn J.L."/>
            <person name="Langley C.H."/>
            <person name="Neale D.B."/>
        </authorList>
    </citation>
    <scope>NUCLEOTIDE SEQUENCE</scope>
    <source>
        <tissue evidence="8">Leaves</tissue>
    </source>
</reference>
<evidence type="ECO:0000256" key="5">
    <source>
        <dbReference type="ARBA" id="ARBA00023136"/>
    </source>
</evidence>
<evidence type="ECO:0008006" key="10">
    <source>
        <dbReference type="Google" id="ProtNLM"/>
    </source>
</evidence>
<evidence type="ECO:0000256" key="7">
    <source>
        <dbReference type="SAM" id="MobiDB-lite"/>
    </source>
</evidence>
<evidence type="ECO:0000256" key="4">
    <source>
        <dbReference type="ARBA" id="ARBA00022989"/>
    </source>
</evidence>
<dbReference type="EMBL" id="LIHL02000011">
    <property type="protein sequence ID" value="KAF5456127.1"/>
    <property type="molecule type" value="Genomic_DNA"/>
</dbReference>